<evidence type="ECO:0000313" key="2">
    <source>
        <dbReference type="EMBL" id="TFK47879.1"/>
    </source>
</evidence>
<evidence type="ECO:0000313" key="3">
    <source>
        <dbReference type="Proteomes" id="UP000305948"/>
    </source>
</evidence>
<dbReference type="EMBL" id="ML213522">
    <property type="protein sequence ID" value="TFK47879.1"/>
    <property type="molecule type" value="Genomic_DNA"/>
</dbReference>
<evidence type="ECO:0000256" key="1">
    <source>
        <dbReference type="SAM" id="MobiDB-lite"/>
    </source>
</evidence>
<accession>A0A5C3MR33</accession>
<protein>
    <submittedName>
        <fullName evidence="2">Uncharacterized protein</fullName>
    </submittedName>
</protein>
<gene>
    <name evidence="2" type="ORF">OE88DRAFT_1705540</name>
</gene>
<organism evidence="2 3">
    <name type="scientific">Heliocybe sulcata</name>
    <dbReference type="NCBI Taxonomy" id="5364"/>
    <lineage>
        <taxon>Eukaryota</taxon>
        <taxon>Fungi</taxon>
        <taxon>Dikarya</taxon>
        <taxon>Basidiomycota</taxon>
        <taxon>Agaricomycotina</taxon>
        <taxon>Agaricomycetes</taxon>
        <taxon>Gloeophyllales</taxon>
        <taxon>Gloeophyllaceae</taxon>
        <taxon>Heliocybe</taxon>
    </lineage>
</organism>
<sequence>MRGWKSPIYAFFEPTPDIVDIGGRRAHVFRCSGRGCKEKVRRYLDKKDAGSTGNMRKHVKACWGEEALKAAEGASNVNDACERVVKPLARSRSILESFERKGKGKQTYSARPHTKTETR</sequence>
<feature type="region of interest" description="Disordered" evidence="1">
    <location>
        <begin position="95"/>
        <end position="119"/>
    </location>
</feature>
<reference evidence="2 3" key="1">
    <citation type="journal article" date="2019" name="Nat. Ecol. Evol.">
        <title>Megaphylogeny resolves global patterns of mushroom evolution.</title>
        <authorList>
            <person name="Varga T."/>
            <person name="Krizsan K."/>
            <person name="Foldi C."/>
            <person name="Dima B."/>
            <person name="Sanchez-Garcia M."/>
            <person name="Sanchez-Ramirez S."/>
            <person name="Szollosi G.J."/>
            <person name="Szarkandi J.G."/>
            <person name="Papp V."/>
            <person name="Albert L."/>
            <person name="Andreopoulos W."/>
            <person name="Angelini C."/>
            <person name="Antonin V."/>
            <person name="Barry K.W."/>
            <person name="Bougher N.L."/>
            <person name="Buchanan P."/>
            <person name="Buyck B."/>
            <person name="Bense V."/>
            <person name="Catcheside P."/>
            <person name="Chovatia M."/>
            <person name="Cooper J."/>
            <person name="Damon W."/>
            <person name="Desjardin D."/>
            <person name="Finy P."/>
            <person name="Geml J."/>
            <person name="Haridas S."/>
            <person name="Hughes K."/>
            <person name="Justo A."/>
            <person name="Karasinski D."/>
            <person name="Kautmanova I."/>
            <person name="Kiss B."/>
            <person name="Kocsube S."/>
            <person name="Kotiranta H."/>
            <person name="LaButti K.M."/>
            <person name="Lechner B.E."/>
            <person name="Liimatainen K."/>
            <person name="Lipzen A."/>
            <person name="Lukacs Z."/>
            <person name="Mihaltcheva S."/>
            <person name="Morgado L.N."/>
            <person name="Niskanen T."/>
            <person name="Noordeloos M.E."/>
            <person name="Ohm R.A."/>
            <person name="Ortiz-Santana B."/>
            <person name="Ovrebo C."/>
            <person name="Racz N."/>
            <person name="Riley R."/>
            <person name="Savchenko A."/>
            <person name="Shiryaev A."/>
            <person name="Soop K."/>
            <person name="Spirin V."/>
            <person name="Szebenyi C."/>
            <person name="Tomsovsky M."/>
            <person name="Tulloss R.E."/>
            <person name="Uehling J."/>
            <person name="Grigoriev I.V."/>
            <person name="Vagvolgyi C."/>
            <person name="Papp T."/>
            <person name="Martin F.M."/>
            <person name="Miettinen O."/>
            <person name="Hibbett D.S."/>
            <person name="Nagy L.G."/>
        </authorList>
    </citation>
    <scope>NUCLEOTIDE SEQUENCE [LARGE SCALE GENOMIC DNA]</scope>
    <source>
        <strain evidence="2 3">OMC1185</strain>
    </source>
</reference>
<keyword evidence="3" id="KW-1185">Reference proteome</keyword>
<dbReference type="STRING" id="5364.A0A5C3MR33"/>
<dbReference type="OrthoDB" id="2677917at2759"/>
<dbReference type="AlphaFoldDB" id="A0A5C3MR33"/>
<dbReference type="Proteomes" id="UP000305948">
    <property type="component" value="Unassembled WGS sequence"/>
</dbReference>
<name>A0A5C3MR33_9AGAM</name>
<proteinExistence type="predicted"/>